<proteinExistence type="predicted"/>
<reference evidence="4" key="1">
    <citation type="journal article" date="2021" name="PeerJ">
        <title>Extensive microbial diversity within the chicken gut microbiome revealed by metagenomics and culture.</title>
        <authorList>
            <person name="Gilroy R."/>
            <person name="Ravi A."/>
            <person name="Getino M."/>
            <person name="Pursley I."/>
            <person name="Horton D.L."/>
            <person name="Alikhan N.F."/>
            <person name="Baker D."/>
            <person name="Gharbi K."/>
            <person name="Hall N."/>
            <person name="Watson M."/>
            <person name="Adriaenssens E.M."/>
            <person name="Foster-Nyarko E."/>
            <person name="Jarju S."/>
            <person name="Secka A."/>
            <person name="Antonio M."/>
            <person name="Oren A."/>
            <person name="Chaudhuri R.R."/>
            <person name="La Ragione R."/>
            <person name="Hildebrand F."/>
            <person name="Pallen M.J."/>
        </authorList>
    </citation>
    <scope>NUCLEOTIDE SEQUENCE</scope>
    <source>
        <strain evidence="4">12435</strain>
    </source>
</reference>
<evidence type="ECO:0000313" key="5">
    <source>
        <dbReference type="Proteomes" id="UP000823990"/>
    </source>
</evidence>
<gene>
    <name evidence="4" type="ORF">H9892_03150</name>
</gene>
<protein>
    <submittedName>
        <fullName evidence="4">Ger(X)C family spore germination C-terminal domain-containing protein</fullName>
    </submittedName>
</protein>
<reference evidence="4" key="2">
    <citation type="submission" date="2021-04" db="EMBL/GenBank/DDBJ databases">
        <authorList>
            <person name="Gilroy R."/>
        </authorList>
    </citation>
    <scope>NUCLEOTIDE SEQUENCE</scope>
    <source>
        <strain evidence="4">12435</strain>
    </source>
</reference>
<dbReference type="AlphaFoldDB" id="A0A9D1TR21"/>
<feature type="domain" description="Spore germination protein N-terminal" evidence="3">
    <location>
        <begin position="35"/>
        <end position="191"/>
    </location>
</feature>
<evidence type="ECO:0000313" key="4">
    <source>
        <dbReference type="EMBL" id="HIW02313.1"/>
    </source>
</evidence>
<organism evidence="4 5">
    <name type="scientific">Candidatus Protoclostridium stercorigallinarum</name>
    <dbReference type="NCBI Taxonomy" id="2838741"/>
    <lineage>
        <taxon>Bacteria</taxon>
        <taxon>Bacillati</taxon>
        <taxon>Bacillota</taxon>
        <taxon>Clostridia</taxon>
        <taxon>Candidatus Protoclostridium</taxon>
    </lineage>
</organism>
<sequence>MKRRLPGKTANRWVCIAFVLMFALLALTPLVPEAEIASCLMVNALGIDVNGGTVALTAETSGGSSTESVHGEGGCVTDALHDMSERYGRNIELGHCGVIVMGGEMSAADVCLALMSLLSEAEVNAGCAVISASGGAGEFIDKAVTLTTAAGSGVTSYIGFADTSASVAIPTALSVLGGLKSKSAAAALPVFAAEESDAETGTRDSQNSGSDGGGAPSGASEKQSELVPPRLMRAVGTNVSEELSESASLGLTLLSPRSDGGTYAAEWTYDGETTTILGEIRTKKASVSARFEGGRVIAEAELSVVVRFKDRFKVIERGDSVKALASSLERAFAAAFSSHVSAAAEVCRRCDILGVLTELYRAYPREYAALAPDLSDMTFSPSVSVKVS</sequence>
<dbReference type="InterPro" id="IPR057336">
    <property type="entry name" value="GerAC_N"/>
</dbReference>
<name>A0A9D1TR21_9FIRM</name>
<evidence type="ECO:0000256" key="1">
    <source>
        <dbReference type="SAM" id="MobiDB-lite"/>
    </source>
</evidence>
<dbReference type="Gene3D" id="3.30.300.210">
    <property type="entry name" value="Nutrient germinant receptor protein C, domain 3"/>
    <property type="match status" value="1"/>
</dbReference>
<accession>A0A9D1TR21</accession>
<comment type="caution">
    <text evidence="4">The sequence shown here is derived from an EMBL/GenBank/DDBJ whole genome shotgun (WGS) entry which is preliminary data.</text>
</comment>
<evidence type="ECO:0000259" key="2">
    <source>
        <dbReference type="Pfam" id="PF05504"/>
    </source>
</evidence>
<dbReference type="InterPro" id="IPR038501">
    <property type="entry name" value="Spore_GerAC_C_sf"/>
</dbReference>
<feature type="domain" description="Spore germination GerAC-like C-terminal" evidence="2">
    <location>
        <begin position="241"/>
        <end position="387"/>
    </location>
</feature>
<dbReference type="InterPro" id="IPR046953">
    <property type="entry name" value="Spore_GerAC-like_C"/>
</dbReference>
<feature type="region of interest" description="Disordered" evidence="1">
    <location>
        <begin position="195"/>
        <end position="229"/>
    </location>
</feature>
<dbReference type="Proteomes" id="UP000823990">
    <property type="component" value="Unassembled WGS sequence"/>
</dbReference>
<dbReference type="Pfam" id="PF25198">
    <property type="entry name" value="Spore_GerAC_N"/>
    <property type="match status" value="1"/>
</dbReference>
<evidence type="ECO:0000259" key="3">
    <source>
        <dbReference type="Pfam" id="PF25198"/>
    </source>
</evidence>
<dbReference type="Pfam" id="PF05504">
    <property type="entry name" value="Spore_GerAC"/>
    <property type="match status" value="1"/>
</dbReference>
<dbReference type="EMBL" id="DXHS01000057">
    <property type="protein sequence ID" value="HIW02313.1"/>
    <property type="molecule type" value="Genomic_DNA"/>
</dbReference>